<evidence type="ECO:0008006" key="3">
    <source>
        <dbReference type="Google" id="ProtNLM"/>
    </source>
</evidence>
<keyword evidence="2" id="KW-1185">Reference proteome</keyword>
<dbReference type="eggNOG" id="COG3361">
    <property type="taxonomic scope" value="Bacteria"/>
</dbReference>
<evidence type="ECO:0000313" key="1">
    <source>
        <dbReference type="EMBL" id="ADV84251.1"/>
    </source>
</evidence>
<dbReference type="Pfam" id="PF09844">
    <property type="entry name" value="DUF2071"/>
    <property type="match status" value="1"/>
</dbReference>
<dbReference type="InterPro" id="IPR018644">
    <property type="entry name" value="DUF2071"/>
</dbReference>
<sequence length="239" mass="27271">MSSPFLTAEWRRLIMANYVLAPELLADYLPAGTELDLFHGQCFVSLIGFYFQNVRLKGFRIPFHANFEEVNLRFYVRRILPTGEARRGVVFIRELVPLHAISIVANTLYGERYAVAPMKLLWSENDGALQTGYRWKSHGHWHSMEATSERGLVSIEPGSVQEFITEHYWGYAKKRGGRTMEYAVQHPRWQQYVLRSFSTDADFGALYGERFAPLTGREPDNVILAEGSAIAILHGQTLG</sequence>
<reference evidence="1 2" key="1">
    <citation type="journal article" date="2012" name="Stand. Genomic Sci.">
        <title>Complete genome sequence of Terriglobus saanensis type strain SP1PR4(T), an Acidobacteria from tundra soil.</title>
        <authorList>
            <person name="Rawat S.R."/>
            <person name="Mannisto M.K."/>
            <person name="Starovoytov V."/>
            <person name="Goodwin L."/>
            <person name="Nolan M."/>
            <person name="Hauser L."/>
            <person name="Land M."/>
            <person name="Davenport K.W."/>
            <person name="Woyke T."/>
            <person name="Haggblom M.M."/>
        </authorList>
    </citation>
    <scope>NUCLEOTIDE SEQUENCE</scope>
    <source>
        <strain evidence="2">ATCC BAA-1853 / DSM 23119 / SP1PR4</strain>
    </source>
</reference>
<dbReference type="STRING" id="401053.AciPR4_3498"/>
<protein>
    <recommendedName>
        <fullName evidence="3">DUF2071 domain-containing protein</fullName>
    </recommendedName>
</protein>
<dbReference type="EMBL" id="CP002467">
    <property type="protein sequence ID" value="ADV84251.1"/>
    <property type="molecule type" value="Genomic_DNA"/>
</dbReference>
<organism evidence="1 2">
    <name type="scientific">Terriglobus saanensis (strain ATCC BAA-1853 / DSM 23119 / SP1PR4)</name>
    <dbReference type="NCBI Taxonomy" id="401053"/>
    <lineage>
        <taxon>Bacteria</taxon>
        <taxon>Pseudomonadati</taxon>
        <taxon>Acidobacteriota</taxon>
        <taxon>Terriglobia</taxon>
        <taxon>Terriglobales</taxon>
        <taxon>Acidobacteriaceae</taxon>
        <taxon>Terriglobus</taxon>
    </lineage>
</organism>
<dbReference type="RefSeq" id="WP_013569981.1">
    <property type="nucleotide sequence ID" value="NC_014963.1"/>
</dbReference>
<dbReference type="PANTHER" id="PTHR39186:SF1">
    <property type="entry name" value="DUF2071 DOMAIN-CONTAINING PROTEIN"/>
    <property type="match status" value="1"/>
</dbReference>
<dbReference type="AlphaFoldDB" id="E8UY17"/>
<dbReference type="Proteomes" id="UP000006844">
    <property type="component" value="Chromosome"/>
</dbReference>
<dbReference type="HOGENOM" id="CLU_102511_0_0_0"/>
<accession>E8UY17</accession>
<dbReference type="KEGG" id="tsa:AciPR4_3498"/>
<dbReference type="PANTHER" id="PTHR39186">
    <property type="entry name" value="DUF2071 FAMILY PROTEIN"/>
    <property type="match status" value="1"/>
</dbReference>
<name>E8UY17_TERSS</name>
<evidence type="ECO:0000313" key="2">
    <source>
        <dbReference type="Proteomes" id="UP000006844"/>
    </source>
</evidence>
<proteinExistence type="predicted"/>
<gene>
    <name evidence="1" type="ordered locus">AciPR4_3498</name>
</gene>
<dbReference type="OrthoDB" id="150993at2"/>